<dbReference type="InterPro" id="IPR003593">
    <property type="entry name" value="AAA+_ATPase"/>
</dbReference>
<organism evidence="6 7">
    <name type="scientific">Propioniciclava soli</name>
    <dbReference type="NCBI Taxonomy" id="2775081"/>
    <lineage>
        <taxon>Bacteria</taxon>
        <taxon>Bacillati</taxon>
        <taxon>Actinomycetota</taxon>
        <taxon>Actinomycetes</taxon>
        <taxon>Propionibacteriales</taxon>
        <taxon>Propionibacteriaceae</taxon>
        <taxon>Propioniciclava</taxon>
    </lineage>
</organism>
<dbReference type="PROSITE" id="PS50893">
    <property type="entry name" value="ABC_TRANSPORTER_2"/>
    <property type="match status" value="2"/>
</dbReference>
<comment type="similarity">
    <text evidence="1">Belongs to the ABC transporter superfamily.</text>
</comment>
<protein>
    <submittedName>
        <fullName evidence="6">ABC transporter ATP-binding protein</fullName>
    </submittedName>
</protein>
<evidence type="ECO:0000256" key="4">
    <source>
        <dbReference type="ARBA" id="ARBA00022840"/>
    </source>
</evidence>
<sequence length="599" mass="61446">MTTAPGAYAPTPTRPVLTATGVTVTFPGVRAADAVSLTAVPGRVVALLGESGSGKSVTAMGLVGLAPGAATVSGSAELADGTELIGAPRPVLDAVRGARVAAVFQEPMRALNPLLTIGAQFRLALAAHRRMSAAAARDRAVTLLGQVGLGADAGAVADAAGAADAADAAGAGGGATSGTAERVLASYPHELSGGQVQRVCIALALANEPEVLLADEPTTALDVTVQAQILDLLRDLARAGMAVILITHDMGVVADIADDVVIMREGVIVERGAVGDIFAHPEHPYTRMLLDAVPRLGAGLVDHAVDAAAVADAEPVATRPPTGPAEPAASAPVVALTDLTVTYTRRGRRPFHALDHVDLRIDAGEVVGLVGESGSGKSTLANVVTSLQPPTSGEVRILGQRLDGLAPAERRRIQARTGIVFQDPAGSLNPRATIGASIAEPLVLHADLGAAARAERVAELLRLVELDPALAGRFPHEMSGGQRQRVAIARAIALDPALVVADEPTSALDVSVQAAVLEMFLALQRRLGFACLFISHDLAVVEEVSTRVYVLHAGRVVEAGPTSRVLLDPQDPYTRDLIAAVPVPDPARQAERRAARHAG</sequence>
<dbReference type="GO" id="GO:0005524">
    <property type="term" value="F:ATP binding"/>
    <property type="evidence" value="ECO:0007669"/>
    <property type="project" value="UniProtKB-KW"/>
</dbReference>
<dbReference type="Gene3D" id="3.40.50.300">
    <property type="entry name" value="P-loop containing nucleotide triphosphate hydrolases"/>
    <property type="match status" value="2"/>
</dbReference>
<evidence type="ECO:0000313" key="7">
    <source>
        <dbReference type="Proteomes" id="UP001434337"/>
    </source>
</evidence>
<keyword evidence="4 6" id="KW-0067">ATP-binding</keyword>
<dbReference type="CDD" id="cd03257">
    <property type="entry name" value="ABC_NikE_OppD_transporters"/>
    <property type="match status" value="2"/>
</dbReference>
<gene>
    <name evidence="6" type="ORF">PCC79_13145</name>
</gene>
<dbReference type="RefSeq" id="WP_232548441.1">
    <property type="nucleotide sequence ID" value="NZ_CP115965.1"/>
</dbReference>
<dbReference type="Pfam" id="PF00005">
    <property type="entry name" value="ABC_tran"/>
    <property type="match status" value="2"/>
</dbReference>
<keyword evidence="2" id="KW-0813">Transport</keyword>
<dbReference type="InterPro" id="IPR027417">
    <property type="entry name" value="P-loop_NTPase"/>
</dbReference>
<proteinExistence type="inferred from homology"/>
<evidence type="ECO:0000259" key="5">
    <source>
        <dbReference type="PROSITE" id="PS50893"/>
    </source>
</evidence>
<accession>A0ABZ3C520</accession>
<dbReference type="InterPro" id="IPR013563">
    <property type="entry name" value="Oligopep_ABC_C"/>
</dbReference>
<feature type="domain" description="ABC transporter" evidence="5">
    <location>
        <begin position="17"/>
        <end position="290"/>
    </location>
</feature>
<feature type="domain" description="ABC transporter" evidence="5">
    <location>
        <begin position="334"/>
        <end position="578"/>
    </location>
</feature>
<dbReference type="InterPro" id="IPR003439">
    <property type="entry name" value="ABC_transporter-like_ATP-bd"/>
</dbReference>
<dbReference type="Proteomes" id="UP001434337">
    <property type="component" value="Chromosome"/>
</dbReference>
<dbReference type="Pfam" id="PF08352">
    <property type="entry name" value="oligo_HPY"/>
    <property type="match status" value="2"/>
</dbReference>
<dbReference type="EMBL" id="CP115965">
    <property type="protein sequence ID" value="WZW97834.1"/>
    <property type="molecule type" value="Genomic_DNA"/>
</dbReference>
<reference evidence="6 7" key="1">
    <citation type="journal article" date="2023" name="Environ Microbiome">
        <title>A coral-associated actinobacterium mitigates coral bleaching under heat stress.</title>
        <authorList>
            <person name="Li J."/>
            <person name="Zou Y."/>
            <person name="Li Q."/>
            <person name="Zhang J."/>
            <person name="Bourne D.G."/>
            <person name="Lyu Y."/>
            <person name="Liu C."/>
            <person name="Zhang S."/>
        </authorList>
    </citation>
    <scope>NUCLEOTIDE SEQUENCE [LARGE SCALE GENOMIC DNA]</scope>
    <source>
        <strain evidence="6 7">SCSIO 13291</strain>
    </source>
</reference>
<dbReference type="PANTHER" id="PTHR43776">
    <property type="entry name" value="TRANSPORT ATP-BINDING PROTEIN"/>
    <property type="match status" value="1"/>
</dbReference>
<evidence type="ECO:0000256" key="1">
    <source>
        <dbReference type="ARBA" id="ARBA00005417"/>
    </source>
</evidence>
<name>A0ABZ3C520_9ACTN</name>
<dbReference type="SUPFAM" id="SSF52540">
    <property type="entry name" value="P-loop containing nucleoside triphosphate hydrolases"/>
    <property type="match status" value="2"/>
</dbReference>
<evidence type="ECO:0000256" key="3">
    <source>
        <dbReference type="ARBA" id="ARBA00022741"/>
    </source>
</evidence>
<dbReference type="SMART" id="SM00382">
    <property type="entry name" value="AAA"/>
    <property type="match status" value="2"/>
</dbReference>
<keyword evidence="3" id="KW-0547">Nucleotide-binding</keyword>
<dbReference type="NCBIfam" id="NF008453">
    <property type="entry name" value="PRK11308.1"/>
    <property type="match status" value="3"/>
</dbReference>
<dbReference type="PANTHER" id="PTHR43776:SF7">
    <property type="entry name" value="D,D-DIPEPTIDE TRANSPORT ATP-BINDING PROTEIN DDPF-RELATED"/>
    <property type="match status" value="1"/>
</dbReference>
<evidence type="ECO:0000256" key="2">
    <source>
        <dbReference type="ARBA" id="ARBA00022448"/>
    </source>
</evidence>
<evidence type="ECO:0000313" key="6">
    <source>
        <dbReference type="EMBL" id="WZW97834.1"/>
    </source>
</evidence>
<dbReference type="InterPro" id="IPR050319">
    <property type="entry name" value="ABC_transp_ATP-bind"/>
</dbReference>
<dbReference type="PROSITE" id="PS00211">
    <property type="entry name" value="ABC_TRANSPORTER_1"/>
    <property type="match status" value="1"/>
</dbReference>
<dbReference type="InterPro" id="IPR017871">
    <property type="entry name" value="ABC_transporter-like_CS"/>
</dbReference>
<keyword evidence="7" id="KW-1185">Reference proteome</keyword>